<keyword evidence="5 6" id="KW-0472">Membrane</keyword>
<comment type="similarity">
    <text evidence="2 6">Belongs to the anoctamin family.</text>
</comment>
<keyword evidence="3 6" id="KW-0812">Transmembrane</keyword>
<dbReference type="PANTHER" id="PTHR12308:SF73">
    <property type="entry name" value="ANOCTAMIN"/>
    <property type="match status" value="1"/>
</dbReference>
<dbReference type="EMBL" id="MRZV01001245">
    <property type="protein sequence ID" value="PIK39383.1"/>
    <property type="molecule type" value="Genomic_DNA"/>
</dbReference>
<dbReference type="GO" id="GO:0005254">
    <property type="term" value="F:chloride channel activity"/>
    <property type="evidence" value="ECO:0007669"/>
    <property type="project" value="TreeGrafter"/>
</dbReference>
<dbReference type="InterPro" id="IPR007632">
    <property type="entry name" value="Anoctamin"/>
</dbReference>
<comment type="subcellular location">
    <subcellularLocation>
        <location evidence="1 6">Membrane</location>
        <topology evidence="1 6">Multi-pass membrane protein</topology>
    </subcellularLocation>
</comment>
<keyword evidence="9" id="KW-1185">Reference proteome</keyword>
<gene>
    <name evidence="8" type="ORF">BSL78_23771</name>
</gene>
<dbReference type="AlphaFoldDB" id="A0A2G8JUH2"/>
<sequence>MKNLSIMSDDELDEKRLESKRKDTFDPKIDPERNYFGEQIAFYFAWAGSMATVLWIPMILGLGIWAYGLYLSISTYVEERADQDALRDLEAELQWNITLYNNTEDREELANVTAQLEEWSIVDLLTEDWLIMFKNSFDNEATPYFALVICLWGLLKLSDQTQRSLMKPKMLSYCSDADLCFILLFNFHSRHLFELRKRKSATLAYEWDVNTYQLSEPDRPQFFGTRERKDPVSDLPDWITLPSSVPQYFASLSILFFMVCLVVASVIGIIAYRVVMRLIFADQSSIIRLFFSSVLASLINSCIIMILGKQTTQGGLFDMGPEYEDSCDNNNCMAMLSLQVFVLMVVKPCPRFFKDIIVPYIKKLIRRYKCWGKNKVGAIDAESVNAQGQFIQKEDMKPQLGNFTLGEYNEKVILYGFLMVFSSALPIAPLIALLIHG</sequence>
<keyword evidence="4 6" id="KW-1133">Transmembrane helix</keyword>
<dbReference type="Pfam" id="PF04547">
    <property type="entry name" value="Anoctamin"/>
    <property type="match status" value="3"/>
</dbReference>
<evidence type="ECO:0000256" key="5">
    <source>
        <dbReference type="ARBA" id="ARBA00023136"/>
    </source>
</evidence>
<proteinExistence type="inferred from homology"/>
<feature type="transmembrane region" description="Helical" evidence="6">
    <location>
        <begin position="40"/>
        <end position="67"/>
    </location>
</feature>
<evidence type="ECO:0000256" key="1">
    <source>
        <dbReference type="ARBA" id="ARBA00004141"/>
    </source>
</evidence>
<feature type="transmembrane region" description="Helical" evidence="6">
    <location>
        <begin position="286"/>
        <end position="307"/>
    </location>
</feature>
<evidence type="ECO:0000256" key="6">
    <source>
        <dbReference type="RuleBase" id="RU280814"/>
    </source>
</evidence>
<evidence type="ECO:0000256" key="2">
    <source>
        <dbReference type="ARBA" id="ARBA00009671"/>
    </source>
</evidence>
<accession>A0A2G8JUH2</accession>
<evidence type="ECO:0000313" key="9">
    <source>
        <dbReference type="Proteomes" id="UP000230750"/>
    </source>
</evidence>
<reference evidence="8 9" key="1">
    <citation type="journal article" date="2017" name="PLoS Biol.">
        <title>The sea cucumber genome provides insights into morphological evolution and visceral regeneration.</title>
        <authorList>
            <person name="Zhang X."/>
            <person name="Sun L."/>
            <person name="Yuan J."/>
            <person name="Sun Y."/>
            <person name="Gao Y."/>
            <person name="Zhang L."/>
            <person name="Li S."/>
            <person name="Dai H."/>
            <person name="Hamel J.F."/>
            <person name="Liu C."/>
            <person name="Yu Y."/>
            <person name="Liu S."/>
            <person name="Lin W."/>
            <person name="Guo K."/>
            <person name="Jin S."/>
            <person name="Xu P."/>
            <person name="Storey K.B."/>
            <person name="Huan P."/>
            <person name="Zhang T."/>
            <person name="Zhou Y."/>
            <person name="Zhang J."/>
            <person name="Lin C."/>
            <person name="Li X."/>
            <person name="Xing L."/>
            <person name="Huo D."/>
            <person name="Sun M."/>
            <person name="Wang L."/>
            <person name="Mercier A."/>
            <person name="Li F."/>
            <person name="Yang H."/>
            <person name="Xiang J."/>
        </authorList>
    </citation>
    <scope>NUCLEOTIDE SEQUENCE [LARGE SCALE GENOMIC DNA]</scope>
    <source>
        <strain evidence="8">Shaxun</strain>
        <tissue evidence="8">Muscle</tissue>
    </source>
</reference>
<organism evidence="8 9">
    <name type="scientific">Stichopus japonicus</name>
    <name type="common">Sea cucumber</name>
    <dbReference type="NCBI Taxonomy" id="307972"/>
    <lineage>
        <taxon>Eukaryota</taxon>
        <taxon>Metazoa</taxon>
        <taxon>Echinodermata</taxon>
        <taxon>Eleutherozoa</taxon>
        <taxon>Echinozoa</taxon>
        <taxon>Holothuroidea</taxon>
        <taxon>Aspidochirotacea</taxon>
        <taxon>Aspidochirotida</taxon>
        <taxon>Stichopodidae</taxon>
        <taxon>Apostichopus</taxon>
    </lineage>
</organism>
<comment type="caution">
    <text evidence="8">The sequence shown here is derived from an EMBL/GenBank/DDBJ whole genome shotgun (WGS) entry which is preliminary data.</text>
</comment>
<feature type="domain" description="Anoctamin transmembrane" evidence="7">
    <location>
        <begin position="192"/>
        <end position="309"/>
    </location>
</feature>
<feature type="domain" description="Anoctamin transmembrane" evidence="7">
    <location>
        <begin position="324"/>
        <end position="434"/>
    </location>
</feature>
<evidence type="ECO:0000313" key="8">
    <source>
        <dbReference type="EMBL" id="PIK39383.1"/>
    </source>
</evidence>
<dbReference type="InterPro" id="IPR049452">
    <property type="entry name" value="Anoctamin_TM"/>
</dbReference>
<dbReference type="PANTHER" id="PTHR12308">
    <property type="entry name" value="ANOCTAMIN"/>
    <property type="match status" value="1"/>
</dbReference>
<dbReference type="Proteomes" id="UP000230750">
    <property type="component" value="Unassembled WGS sequence"/>
</dbReference>
<protein>
    <recommendedName>
        <fullName evidence="6">Anoctamin</fullName>
    </recommendedName>
</protein>
<feature type="transmembrane region" description="Helical" evidence="6">
    <location>
        <begin position="248"/>
        <end position="274"/>
    </location>
</feature>
<evidence type="ECO:0000256" key="4">
    <source>
        <dbReference type="ARBA" id="ARBA00022989"/>
    </source>
</evidence>
<name>A0A2G8JUH2_STIJA</name>
<evidence type="ECO:0000259" key="7">
    <source>
        <dbReference type="Pfam" id="PF04547"/>
    </source>
</evidence>
<feature type="transmembrane region" description="Helical" evidence="6">
    <location>
        <begin position="412"/>
        <end position="435"/>
    </location>
</feature>
<feature type="domain" description="Anoctamin transmembrane" evidence="7">
    <location>
        <begin position="33"/>
        <end position="155"/>
    </location>
</feature>
<dbReference type="OrthoDB" id="296386at2759"/>
<evidence type="ECO:0000256" key="3">
    <source>
        <dbReference type="ARBA" id="ARBA00022692"/>
    </source>
</evidence>
<comment type="caution">
    <text evidence="6">Lacks conserved residue(s) required for the propagation of feature annotation.</text>
</comment>
<dbReference type="GO" id="GO:0005886">
    <property type="term" value="C:plasma membrane"/>
    <property type="evidence" value="ECO:0007669"/>
    <property type="project" value="TreeGrafter"/>
</dbReference>